<dbReference type="PROSITE" id="PS50966">
    <property type="entry name" value="ZF_SWIM"/>
    <property type="match status" value="1"/>
</dbReference>
<dbReference type="EMBL" id="JARAKH010000012">
    <property type="protein sequence ID" value="KAK8398892.1"/>
    <property type="molecule type" value="Genomic_DNA"/>
</dbReference>
<evidence type="ECO:0000256" key="2">
    <source>
        <dbReference type="SAM" id="MobiDB-lite"/>
    </source>
</evidence>
<keyword evidence="1" id="KW-0862">Zinc</keyword>
<dbReference type="InterPro" id="IPR018289">
    <property type="entry name" value="MULE_transposase_dom"/>
</dbReference>
<dbReference type="Pfam" id="PF10551">
    <property type="entry name" value="MULE"/>
    <property type="match status" value="1"/>
</dbReference>
<keyword evidence="1" id="KW-0863">Zinc-finger</keyword>
<feature type="region of interest" description="Disordered" evidence="2">
    <location>
        <begin position="619"/>
        <end position="709"/>
    </location>
</feature>
<evidence type="ECO:0000313" key="4">
    <source>
        <dbReference type="EMBL" id="KAK8398892.1"/>
    </source>
</evidence>
<proteinExistence type="predicted"/>
<evidence type="ECO:0000259" key="3">
    <source>
        <dbReference type="PROSITE" id="PS50966"/>
    </source>
</evidence>
<protein>
    <recommendedName>
        <fullName evidence="3">SWIM-type domain-containing protein</fullName>
    </recommendedName>
</protein>
<evidence type="ECO:0000256" key="1">
    <source>
        <dbReference type="PROSITE-ProRule" id="PRU00325"/>
    </source>
</evidence>
<comment type="caution">
    <text evidence="4">The sequence shown here is derived from an EMBL/GenBank/DDBJ whole genome shotgun (WGS) entry which is preliminary data.</text>
</comment>
<sequence>MPQRENRTAQLVTRLFNYANGTTLEFNFDVDGFKNIIVDQSEKNVIQIRTNASTEERAMQWLQVYMKKFKTSLNVVRKYNVTKKLHMRHIYQCQHGRKRSQGIKKIYSGCTLSVDIKIKAITKYNKMHDKYVQDYPCIVNIIGEHNHSTGSASALNQLKLLQETKKDFAIYFDAGMTAAQARQIHQERKMFDLSDMANNSINPKPRVVNYLRQLWVADNHGSLEKPDMLFAIKKYAENHPSSKIAWDEDDNRFVVVLATEFMLRIHKEFREAGEVVFVDTTSHVNQIKTAVTPLLCASPAGAMPLGVILSSSQDELSYTKGFGLLKDVLGDVAFFGKNYPDCFMTDNCKTEKKALCNVWPHAKQYICIFHLLQQVWKWLCTSGCVKKEDRPNMMSVAQRLVYTKTDSEFTEVWKTYLSREDSLKYRSYTKYLSKLVEQQQFWSSHHRTGTLPHGHNTSNFAESTMCIIKDIVHNRCKGFNTCHLLIYMNEVFDSYMKRRLLDLALGRKDNCAKLHTINETFSIQRDDEQYLVSSSSHTGVVYVVDMKIGLCECPQGQMGDICKHQVACAESKSLELLQAFTDSPERRQWLASVALGKKTPPLEFLVCEKMTPVSSERCRAEIDDTVPGSSKENNDTVPRGTKEINDTVPGGSEEINDTVPGGSKEIDDAVPGGNKETDNTVPGGSKEIDDAVPGGSEETDDTVPGGSEEINDIVPGGIKEIIVTGPGANEANNQQSKRENVPKMVLQPHPALAMYTNSLIEDIRKYVDEYGDKDTQSALDSFQKKLRAVRSSNALNALFV</sequence>
<gene>
    <name evidence="4" type="ORF">O3P69_004174</name>
</gene>
<feature type="domain" description="SWIM-type" evidence="3">
    <location>
        <begin position="542"/>
        <end position="573"/>
    </location>
</feature>
<keyword evidence="5" id="KW-1185">Reference proteome</keyword>
<dbReference type="AlphaFoldDB" id="A0AAW0UFF0"/>
<dbReference type="Proteomes" id="UP001487740">
    <property type="component" value="Unassembled WGS sequence"/>
</dbReference>
<accession>A0AAW0UFF0</accession>
<evidence type="ECO:0000313" key="5">
    <source>
        <dbReference type="Proteomes" id="UP001487740"/>
    </source>
</evidence>
<keyword evidence="1" id="KW-0479">Metal-binding</keyword>
<dbReference type="GO" id="GO:0008270">
    <property type="term" value="F:zinc ion binding"/>
    <property type="evidence" value="ECO:0007669"/>
    <property type="project" value="UniProtKB-KW"/>
</dbReference>
<dbReference type="InterPro" id="IPR007527">
    <property type="entry name" value="Znf_SWIM"/>
</dbReference>
<dbReference type="PANTHER" id="PTHR35385">
    <property type="entry name" value="PROTEIN B, PUTATIVE-RELATED-RELATED"/>
    <property type="match status" value="1"/>
</dbReference>
<name>A0AAW0UFF0_SCYPA</name>
<reference evidence="4 5" key="1">
    <citation type="submission" date="2023-03" db="EMBL/GenBank/DDBJ databases">
        <title>High-quality genome of Scylla paramamosain provides insights in environmental adaptation.</title>
        <authorList>
            <person name="Zhang L."/>
        </authorList>
    </citation>
    <scope>NUCLEOTIDE SEQUENCE [LARGE SCALE GENOMIC DNA]</scope>
    <source>
        <strain evidence="4">LZ_2023a</strain>
        <tissue evidence="4">Muscle</tissue>
    </source>
</reference>
<organism evidence="4 5">
    <name type="scientific">Scylla paramamosain</name>
    <name type="common">Mud crab</name>
    <dbReference type="NCBI Taxonomy" id="85552"/>
    <lineage>
        <taxon>Eukaryota</taxon>
        <taxon>Metazoa</taxon>
        <taxon>Ecdysozoa</taxon>
        <taxon>Arthropoda</taxon>
        <taxon>Crustacea</taxon>
        <taxon>Multicrustacea</taxon>
        <taxon>Malacostraca</taxon>
        <taxon>Eumalacostraca</taxon>
        <taxon>Eucarida</taxon>
        <taxon>Decapoda</taxon>
        <taxon>Pleocyemata</taxon>
        <taxon>Brachyura</taxon>
        <taxon>Eubrachyura</taxon>
        <taxon>Portunoidea</taxon>
        <taxon>Portunidae</taxon>
        <taxon>Portuninae</taxon>
        <taxon>Scylla</taxon>
    </lineage>
</organism>
<dbReference type="PANTHER" id="PTHR35385:SF2">
    <property type="entry name" value="PROTEIN B, PUTATIVE-RELATED"/>
    <property type="match status" value="1"/>
</dbReference>